<evidence type="ECO:0000313" key="4">
    <source>
        <dbReference type="EMBL" id="VFT79811.1"/>
    </source>
</evidence>
<reference evidence="4 5" key="1">
    <citation type="submission" date="2019-03" db="EMBL/GenBank/DDBJ databases">
        <authorList>
            <person name="Gaulin E."/>
            <person name="Dumas B."/>
        </authorList>
    </citation>
    <scope>NUCLEOTIDE SEQUENCE [LARGE SCALE GENOMIC DNA]</scope>
    <source>
        <strain evidence="4">CBS 568.67</strain>
    </source>
</reference>
<dbReference type="OrthoDB" id="69463at2759"/>
<proteinExistence type="predicted"/>
<accession>A0A485K7X4</accession>
<evidence type="ECO:0000313" key="3">
    <source>
        <dbReference type="EMBL" id="KAF0716873.1"/>
    </source>
</evidence>
<reference evidence="3" key="2">
    <citation type="submission" date="2019-06" db="EMBL/GenBank/DDBJ databases">
        <title>Genomics analysis of Aphanomyces spp. identifies a new class of oomycete effector associated with host adaptation.</title>
        <authorList>
            <person name="Gaulin E."/>
        </authorList>
    </citation>
    <scope>NUCLEOTIDE SEQUENCE</scope>
    <source>
        <strain evidence="3">CBS 578.67</strain>
    </source>
</reference>
<evidence type="ECO:0000256" key="1">
    <source>
        <dbReference type="SAM" id="Coils"/>
    </source>
</evidence>
<feature type="compositionally biased region" description="Basic and acidic residues" evidence="2">
    <location>
        <begin position="20"/>
        <end position="57"/>
    </location>
</feature>
<feature type="coiled-coil region" evidence="1">
    <location>
        <begin position="821"/>
        <end position="884"/>
    </location>
</feature>
<dbReference type="Proteomes" id="UP000332933">
    <property type="component" value="Unassembled WGS sequence"/>
</dbReference>
<sequence length="916" mass="104691">MLSHATARRASAPSALASSKVEEIRKETSPEEPHHEGAAIVEVDEKKNQVDDKKNQDDVDQPNNQEDDEEQCRTGEDIALEDVHLDLAFDATSFVPPPALATSWIVSWDKRAIWHQTLADGCPHKPPSTPTSTVFHDKVALATQSRALLLAGRQIRTRAHNQHVLHTRLRREDASGVLTKAKTAQLDEKLNQAATRRERWYLRGPPLPPPPGYDFPVDVPSESTLWETSQRRIAQAQSTRQQILGERSGRAGFTVERAKAVAADVAELHEQYEALATQDLEDRLTRAEVRRLIHLDKRRLIAGRHGNYVKSVYLTNRYMERREAERLDMAMDAAIARRDAHIESIQSRARRHNLSAQFRASCAFRLFDAQWLNKALRGASAQQAADVRRDHFLQTRVAALQDAALRRHNVARARNRATIERSHAIGSALSERQRSASERRQAQLEWTRDVIAARRDYIRARKINEAHQTKRLAKRYFLDKVEQATKRREAIVERRRASAATRNWYAKVLAHRQVEARAEASAVAALQIEEKLEAAAYRRQENQRPLFSELVSLRLKRVGHVLNSHHQLLARLSSRKEALASIRLAEMDHERAQSWHAKWLHTQQVKERRDHDLVFRQQCVASHAFARLRSAEIRRALAQDAIRMNVEEDRARGEAARLRLHIVAEETKAFLEFRLVRAEEKRAARRAEKVSAAIWFKTQGQLARNRQLLRREKLRVSSLQAVAEASLRRSIGLTVRARKYFVERAVVATRQNCMKLVLSERDAARDTKQKQADARRSEILTAKQQSARRTIDRVMLTRLERQSTAVVDAAIQTAMQATVALQAEARRVEALQARQRGARERSQNAKKIARSQKAKWRLETNSKLEESQLRVEETTQRREALLAARKLGKSTIERLQPYAGLRVVGKAVTLWPNVAA</sequence>
<evidence type="ECO:0000256" key="2">
    <source>
        <dbReference type="SAM" id="MobiDB-lite"/>
    </source>
</evidence>
<keyword evidence="1" id="KW-0175">Coiled coil</keyword>
<keyword evidence="5" id="KW-1185">Reference proteome</keyword>
<feature type="compositionally biased region" description="Low complexity" evidence="2">
    <location>
        <begin position="1"/>
        <end position="19"/>
    </location>
</feature>
<organism evidence="4 5">
    <name type="scientific">Aphanomyces stellatus</name>
    <dbReference type="NCBI Taxonomy" id="120398"/>
    <lineage>
        <taxon>Eukaryota</taxon>
        <taxon>Sar</taxon>
        <taxon>Stramenopiles</taxon>
        <taxon>Oomycota</taxon>
        <taxon>Saprolegniomycetes</taxon>
        <taxon>Saprolegniales</taxon>
        <taxon>Verrucalvaceae</taxon>
        <taxon>Aphanomyces</taxon>
    </lineage>
</organism>
<gene>
    <name evidence="4" type="primary">Aste57867_2615</name>
    <name evidence="3" type="ORF">As57867_002608</name>
    <name evidence="4" type="ORF">ASTE57867_2615</name>
</gene>
<dbReference type="AlphaFoldDB" id="A0A485K7X4"/>
<feature type="region of interest" description="Disordered" evidence="2">
    <location>
        <begin position="1"/>
        <end position="73"/>
    </location>
</feature>
<protein>
    <submittedName>
        <fullName evidence="4">Aste57867_2615 protein</fullName>
    </submittedName>
</protein>
<dbReference type="EMBL" id="VJMH01000343">
    <property type="protein sequence ID" value="KAF0716873.1"/>
    <property type="molecule type" value="Genomic_DNA"/>
</dbReference>
<evidence type="ECO:0000313" key="5">
    <source>
        <dbReference type="Proteomes" id="UP000332933"/>
    </source>
</evidence>
<dbReference type="EMBL" id="CAADRA010000343">
    <property type="protein sequence ID" value="VFT79811.1"/>
    <property type="molecule type" value="Genomic_DNA"/>
</dbReference>
<name>A0A485K7X4_9STRA</name>